<dbReference type="Gene3D" id="3.30.420.10">
    <property type="entry name" value="Ribonuclease H-like superfamily/Ribonuclease H"/>
    <property type="match status" value="1"/>
</dbReference>
<gene>
    <name evidence="2" type="ORF">LCGC14_2271590</name>
</gene>
<dbReference type="AlphaFoldDB" id="A0A0F9F9B3"/>
<name>A0A0F9F9B3_9ZZZZ</name>
<dbReference type="InterPro" id="IPR012337">
    <property type="entry name" value="RNaseH-like_sf"/>
</dbReference>
<accession>A0A0F9F9B3</accession>
<evidence type="ECO:0000259" key="1">
    <source>
        <dbReference type="Pfam" id="PF10108"/>
    </source>
</evidence>
<comment type="caution">
    <text evidence="2">The sequence shown here is derived from an EMBL/GenBank/DDBJ whole genome shotgun (WGS) entry which is preliminary data.</text>
</comment>
<evidence type="ECO:0000313" key="2">
    <source>
        <dbReference type="EMBL" id="KKL53820.1"/>
    </source>
</evidence>
<dbReference type="Pfam" id="PF10108">
    <property type="entry name" value="DNA_pol_B_exo2"/>
    <property type="match status" value="1"/>
</dbReference>
<organism evidence="2">
    <name type="scientific">marine sediment metagenome</name>
    <dbReference type="NCBI Taxonomy" id="412755"/>
    <lineage>
        <taxon>unclassified sequences</taxon>
        <taxon>metagenomes</taxon>
        <taxon>ecological metagenomes</taxon>
    </lineage>
</organism>
<dbReference type="EMBL" id="LAZR01031416">
    <property type="protein sequence ID" value="KKL53820.1"/>
    <property type="molecule type" value="Genomic_DNA"/>
</dbReference>
<reference evidence="2" key="1">
    <citation type="journal article" date="2015" name="Nature">
        <title>Complex archaea that bridge the gap between prokaryotes and eukaryotes.</title>
        <authorList>
            <person name="Spang A."/>
            <person name="Saw J.H."/>
            <person name="Jorgensen S.L."/>
            <person name="Zaremba-Niedzwiedzka K."/>
            <person name="Martijn J."/>
            <person name="Lind A.E."/>
            <person name="van Eijk R."/>
            <person name="Schleper C."/>
            <person name="Guy L."/>
            <person name="Ettema T.J."/>
        </authorList>
    </citation>
    <scope>NUCLEOTIDE SEQUENCE</scope>
</reference>
<dbReference type="SUPFAM" id="SSF53098">
    <property type="entry name" value="Ribonuclease H-like"/>
    <property type="match status" value="1"/>
</dbReference>
<protein>
    <recommendedName>
        <fullName evidence="1">Predicted 3'-5' exonuclease PolB-like domain-containing protein</fullName>
    </recommendedName>
</protein>
<feature type="domain" description="Predicted 3'-5' exonuclease PolB-like" evidence="1">
    <location>
        <begin position="68"/>
        <end position="222"/>
    </location>
</feature>
<dbReference type="GO" id="GO:0003676">
    <property type="term" value="F:nucleic acid binding"/>
    <property type="evidence" value="ECO:0007669"/>
    <property type="project" value="InterPro"/>
</dbReference>
<dbReference type="InterPro" id="IPR036397">
    <property type="entry name" value="RNaseH_sf"/>
</dbReference>
<dbReference type="InterPro" id="IPR019288">
    <property type="entry name" value="3'-5'_exonuclease_PolB-like"/>
</dbReference>
<sequence>MDEQRVVFDIETGPLSDTHLAAITSPFNPSDVKLGNLKDTTKIKAKLEQAELLYYANITTKAALHAQTGEVVAIGCKSSKGVELRFSPLGTLNIPEADLIAGFWLQLEETECRGQRMVGFASNTFDIPFLIRRSMILGIKYPKWIRRSIQYGDVVLVDLLQLWQCSDRHQYISLDVLCKLMGGEGKMPGVKPTDFAKLIKSGEARDRDIAINYLTADLEATWYCAGKMGV</sequence>
<proteinExistence type="predicted"/>